<name>A0A4Z2IXD7_9TELE</name>
<accession>A0A4Z2IXD7</accession>
<dbReference type="Proteomes" id="UP000314294">
    <property type="component" value="Unassembled WGS sequence"/>
</dbReference>
<proteinExistence type="predicted"/>
<gene>
    <name evidence="1" type="ORF">EYF80_007536</name>
</gene>
<comment type="caution">
    <text evidence="1">The sequence shown here is derived from an EMBL/GenBank/DDBJ whole genome shotgun (WGS) entry which is preliminary data.</text>
</comment>
<dbReference type="EMBL" id="SRLO01000041">
    <property type="protein sequence ID" value="TNN82168.1"/>
    <property type="molecule type" value="Genomic_DNA"/>
</dbReference>
<organism evidence="1 2">
    <name type="scientific">Liparis tanakae</name>
    <name type="common">Tanaka's snailfish</name>
    <dbReference type="NCBI Taxonomy" id="230148"/>
    <lineage>
        <taxon>Eukaryota</taxon>
        <taxon>Metazoa</taxon>
        <taxon>Chordata</taxon>
        <taxon>Craniata</taxon>
        <taxon>Vertebrata</taxon>
        <taxon>Euteleostomi</taxon>
        <taxon>Actinopterygii</taxon>
        <taxon>Neopterygii</taxon>
        <taxon>Teleostei</taxon>
        <taxon>Neoteleostei</taxon>
        <taxon>Acanthomorphata</taxon>
        <taxon>Eupercaria</taxon>
        <taxon>Perciformes</taxon>
        <taxon>Cottioidei</taxon>
        <taxon>Cottales</taxon>
        <taxon>Liparidae</taxon>
        <taxon>Liparis</taxon>
    </lineage>
</organism>
<evidence type="ECO:0000313" key="1">
    <source>
        <dbReference type="EMBL" id="TNN82168.1"/>
    </source>
</evidence>
<sequence length="99" mass="10830">MFQAGDGRLRMRTCTFWAVKPDVLTGAAVRERERERERERRLVTTERSILKTALRVQLAINISSSVALASPPSFCSGSSFISALTSCAVAPSSEPVASW</sequence>
<dbReference type="AlphaFoldDB" id="A0A4Z2IXD7"/>
<reference evidence="1 2" key="1">
    <citation type="submission" date="2019-03" db="EMBL/GenBank/DDBJ databases">
        <title>First draft genome of Liparis tanakae, snailfish: a comprehensive survey of snailfish specific genes.</title>
        <authorList>
            <person name="Kim W."/>
            <person name="Song I."/>
            <person name="Jeong J.-H."/>
            <person name="Kim D."/>
            <person name="Kim S."/>
            <person name="Ryu S."/>
            <person name="Song J.Y."/>
            <person name="Lee S.K."/>
        </authorList>
    </citation>
    <scope>NUCLEOTIDE SEQUENCE [LARGE SCALE GENOMIC DNA]</scope>
    <source>
        <tissue evidence="1">Muscle</tissue>
    </source>
</reference>
<evidence type="ECO:0000313" key="2">
    <source>
        <dbReference type="Proteomes" id="UP000314294"/>
    </source>
</evidence>
<keyword evidence="2" id="KW-1185">Reference proteome</keyword>
<protein>
    <submittedName>
        <fullName evidence="1">Uncharacterized protein</fullName>
    </submittedName>
</protein>